<name>A0A2S2F7Z8_9GAMM</name>
<dbReference type="InterPro" id="IPR001387">
    <property type="entry name" value="Cro/C1-type_HTH"/>
</dbReference>
<dbReference type="EMBL" id="CP029389">
    <property type="protein sequence ID" value="AWL27111.1"/>
    <property type="molecule type" value="Genomic_DNA"/>
</dbReference>
<evidence type="ECO:0000313" key="2">
    <source>
        <dbReference type="EMBL" id="AWL27111.1"/>
    </source>
</evidence>
<gene>
    <name evidence="2" type="ORF">DJ533_00050</name>
</gene>
<organism evidence="2 3">
    <name type="scientific">Acinetobacter defluvii</name>
    <dbReference type="NCBI Taxonomy" id="1871111"/>
    <lineage>
        <taxon>Bacteria</taxon>
        <taxon>Pseudomonadati</taxon>
        <taxon>Pseudomonadota</taxon>
        <taxon>Gammaproteobacteria</taxon>
        <taxon>Moraxellales</taxon>
        <taxon>Moraxellaceae</taxon>
        <taxon>Acinetobacter</taxon>
    </lineage>
</organism>
<keyword evidence="2" id="KW-0614">Plasmid</keyword>
<dbReference type="STRING" id="1871111.GCA_001704615_00942"/>
<reference evidence="2" key="1">
    <citation type="submission" date="2019-08" db="EMBL/GenBank/DDBJ databases">
        <title>The complete genome of Acinetobacter defluvii strain WCHAD010030.</title>
        <authorList>
            <person name="Hu Y."/>
            <person name="Qin J."/>
            <person name="Feng Y."/>
            <person name="Zong Z."/>
        </authorList>
    </citation>
    <scope>NUCLEOTIDE SEQUENCE</scope>
    <source>
        <strain evidence="2">WCHA30</strain>
        <plasmid evidence="2">p1_010030</plasmid>
    </source>
</reference>
<keyword evidence="3" id="KW-1185">Reference proteome</keyword>
<protein>
    <recommendedName>
        <fullName evidence="1">HTH cro/C1-type domain-containing protein</fullName>
    </recommendedName>
</protein>
<proteinExistence type="predicted"/>
<dbReference type="KEGG" id="adv:DJ533_00050"/>
<geneLocation type="plasmid" evidence="2 3">
    <name>p1_010030</name>
</geneLocation>
<accession>A0A2S2F7Z8</accession>
<dbReference type="OrthoDB" id="6693274at2"/>
<sequence>MSEIKLPKYDELWTTIGKNCRIAREISGYTRLDVVSMLYAITGDKLKVQLKNLSDLEYGHKTCTFSHLVRLSLLYKCSLNFLTGLSPHIEINLIEKKSVVLGAIESTTTEITERIGERLDEVLNSIPKQRGELLHNTAKRTITAIEKQKNKDLVFSANYPDIANLSKDLSEKVADFEEASRRYYRYAELNLIQQIEDHKQEQLGARLTDCNELEEPERLQANKHELPCDEKFNAMVGYNCKIAREWAGVNRDVVMQKVWNYKEETFNNRIVELETGARSFPLPIMIKIAKLYDCSLDFIAGISNEVELNAPSSHNGIIIQSMRSAALDMANSLSKNLCSLLDHFPKYHGELLKLYCQKLVDAILVHRANREFSEAYPEVLEMAFSLQAEIQAFDMLIARFHRYAELNIIEVIQEYENKAFHKKGKNRRSKASRA</sequence>
<dbReference type="PROSITE" id="PS50943">
    <property type="entry name" value="HTH_CROC1"/>
    <property type="match status" value="1"/>
</dbReference>
<feature type="domain" description="HTH cro/C1-type" evidence="1">
    <location>
        <begin position="270"/>
        <end position="299"/>
    </location>
</feature>
<evidence type="ECO:0000313" key="3">
    <source>
        <dbReference type="Proteomes" id="UP000245977"/>
    </source>
</evidence>
<evidence type="ECO:0000259" key="1">
    <source>
        <dbReference type="PROSITE" id="PS50943"/>
    </source>
</evidence>
<dbReference type="Proteomes" id="UP000245977">
    <property type="component" value="Plasmid p1_010030"/>
</dbReference>
<dbReference type="RefSeq" id="WP_065994822.1">
    <property type="nucleotide sequence ID" value="NZ_CP029389.2"/>
</dbReference>
<dbReference type="AlphaFoldDB" id="A0A2S2F7Z8"/>